<evidence type="ECO:0000256" key="7">
    <source>
        <dbReference type="ARBA" id="ARBA00022840"/>
    </source>
</evidence>
<evidence type="ECO:0000313" key="15">
    <source>
        <dbReference type="Proteomes" id="UP000327013"/>
    </source>
</evidence>
<evidence type="ECO:0000313" key="14">
    <source>
        <dbReference type="EMBL" id="KAE8022177.1"/>
    </source>
</evidence>
<keyword evidence="1" id="KW-0723">Serine/threonine-protein kinase</keyword>
<feature type="compositionally biased region" description="Low complexity" evidence="9">
    <location>
        <begin position="738"/>
        <end position="759"/>
    </location>
</feature>
<gene>
    <name evidence="14" type="ORF">FH972_008001</name>
</gene>
<feature type="chain" id="PRO_5024294950" description="Gnk2-homologous domain-containing protein" evidence="11">
    <location>
        <begin position="31"/>
        <end position="759"/>
    </location>
</feature>
<feature type="domain" description="Gnk2-homologous" evidence="13">
    <location>
        <begin position="383"/>
        <end position="492"/>
    </location>
</feature>
<name>A0A5N6QXA4_9ROSI</name>
<dbReference type="InterPro" id="IPR038408">
    <property type="entry name" value="GNK2_sf"/>
</dbReference>
<dbReference type="InterPro" id="IPR002902">
    <property type="entry name" value="GNK2"/>
</dbReference>
<evidence type="ECO:0000256" key="4">
    <source>
        <dbReference type="ARBA" id="ARBA00022737"/>
    </source>
</evidence>
<proteinExistence type="predicted"/>
<dbReference type="GO" id="GO:0005524">
    <property type="term" value="F:ATP binding"/>
    <property type="evidence" value="ECO:0007669"/>
    <property type="project" value="UniProtKB-KW"/>
</dbReference>
<dbReference type="InterPro" id="IPR052059">
    <property type="entry name" value="CR_Ser/Thr_kinase"/>
</dbReference>
<dbReference type="OrthoDB" id="4062651at2759"/>
<dbReference type="CDD" id="cd23509">
    <property type="entry name" value="Gnk2-like"/>
    <property type="match status" value="3"/>
</dbReference>
<evidence type="ECO:0000256" key="9">
    <source>
        <dbReference type="SAM" id="MobiDB-lite"/>
    </source>
</evidence>
<keyword evidence="10" id="KW-0812">Transmembrane</keyword>
<dbReference type="GO" id="GO:0004674">
    <property type="term" value="F:protein serine/threonine kinase activity"/>
    <property type="evidence" value="ECO:0007669"/>
    <property type="project" value="UniProtKB-KW"/>
</dbReference>
<keyword evidence="7" id="KW-0067">ATP-binding</keyword>
<evidence type="ECO:0008006" key="16">
    <source>
        <dbReference type="Google" id="ProtNLM"/>
    </source>
</evidence>
<keyword evidence="10" id="KW-1133">Transmembrane helix</keyword>
<dbReference type="PANTHER" id="PTHR47973">
    <property type="entry name" value="CYSTEINE-RICH RECEPTOR-LIKE PROTEIN KINASE 3"/>
    <property type="match status" value="1"/>
</dbReference>
<evidence type="ECO:0000256" key="6">
    <source>
        <dbReference type="ARBA" id="ARBA00022777"/>
    </source>
</evidence>
<protein>
    <recommendedName>
        <fullName evidence="16">Gnk2-homologous domain-containing protein</fullName>
    </recommendedName>
</protein>
<dbReference type="PROSITE" id="PS50011">
    <property type="entry name" value="PROTEIN_KINASE_DOM"/>
    <property type="match status" value="1"/>
</dbReference>
<dbReference type="AlphaFoldDB" id="A0A5N6QXA4"/>
<feature type="transmembrane region" description="Helical" evidence="10">
    <location>
        <begin position="514"/>
        <end position="539"/>
    </location>
</feature>
<evidence type="ECO:0000256" key="11">
    <source>
        <dbReference type="SAM" id="SignalP"/>
    </source>
</evidence>
<feature type="domain" description="Protein kinase" evidence="12">
    <location>
        <begin position="426"/>
        <end position="710"/>
    </location>
</feature>
<evidence type="ECO:0000256" key="10">
    <source>
        <dbReference type="SAM" id="Phobius"/>
    </source>
</evidence>
<sequence length="759" mass="82995">MNPNRKKHGVLLSMMLIWWWPWWLTAVVVADPQINLLNKACSQYNVSSESSFYTNLNATFSNLRAQLTNNTNTRFATPKDSPHALPAVVQCRNYLSSADCLACFTAAISQIRNCSAANGTRAVVSMTRPLSPVVKGFVQIRQHRRLLLLRTDAYSAAVKELLADLQVATPRMKGFFARSKKEVVGGVSNLKEHGVSNPRFRLCLGFLELSIQSSAGELSARNRQQIDLIKESSELGMLQAGKRDRPTFDIETDPDPWACRRFIGDWPTDPQINLLNKACSQYNVSSESSFYTNLNATFSNLRAQLTNTTNTRFATPKDSPHALPAVVQCRNYLSSADCLACFTAAVSQIRNCSAANGARVIYDGCFLRYESSSFYDQTTQPGGEGICVNQTTSQATAFTDAYSAAVKELLADLQVATPRMKGFFAASKKEVVGGVSNATVVYAVAQCVETVGEKGCQDCLTLASTNAERCLPNAVARAVDAGCFLRYSDTPFFADNQTTNILPFLGNGSSSNKIAIVGGVAGGVVGAILIIGLFVWFIILRRRKPVNRGDILGATELRGPVNYKYKDLKSATNNFSEENKLGEGGFGDVYKDQSHLSTRFAGTLGYTAPEYAIHGQLSEKVDIYSFGVVVLEIICGRKSSEVKNDPDGEYLLERAWKLYENDKHQELVDETLDPNEYTAEEVKRIIEIALLCIQTSPSVRPSMSEVVVLLKSKGSVERQPPSKPAYVDSDQKKVRGDTSTSTASSTSNATVSTSLVSGR</sequence>
<dbReference type="Gene3D" id="1.10.510.10">
    <property type="entry name" value="Transferase(Phosphotransferase) domain 1"/>
    <property type="match status" value="1"/>
</dbReference>
<evidence type="ECO:0000259" key="12">
    <source>
        <dbReference type="PROSITE" id="PS50011"/>
    </source>
</evidence>
<dbReference type="PROSITE" id="PS51473">
    <property type="entry name" value="GNK2"/>
    <property type="match status" value="3"/>
</dbReference>
<dbReference type="Pfam" id="PF00069">
    <property type="entry name" value="Pkinase"/>
    <property type="match status" value="1"/>
</dbReference>
<evidence type="ECO:0000259" key="13">
    <source>
        <dbReference type="PROSITE" id="PS51473"/>
    </source>
</evidence>
<feature type="signal peptide" evidence="11">
    <location>
        <begin position="1"/>
        <end position="30"/>
    </location>
</feature>
<dbReference type="FunFam" id="3.30.430.20:FF:000017">
    <property type="entry name" value="Cysteine-rich receptor-like protein kinase 2"/>
    <property type="match status" value="1"/>
</dbReference>
<keyword evidence="2" id="KW-0808">Transferase</keyword>
<keyword evidence="5" id="KW-0547">Nucleotide-binding</keyword>
<evidence type="ECO:0000256" key="2">
    <source>
        <dbReference type="ARBA" id="ARBA00022679"/>
    </source>
</evidence>
<keyword evidence="8" id="KW-0675">Receptor</keyword>
<evidence type="ECO:0000256" key="5">
    <source>
        <dbReference type="ARBA" id="ARBA00022741"/>
    </source>
</evidence>
<reference evidence="14 15" key="1">
    <citation type="submission" date="2019-06" db="EMBL/GenBank/DDBJ databases">
        <title>A chromosomal-level reference genome of Carpinus fangiana (Coryloideae, Betulaceae).</title>
        <authorList>
            <person name="Yang X."/>
            <person name="Wang Z."/>
            <person name="Zhang L."/>
            <person name="Hao G."/>
            <person name="Liu J."/>
            <person name="Yang Y."/>
        </authorList>
    </citation>
    <scope>NUCLEOTIDE SEQUENCE [LARGE SCALE GENOMIC DNA]</scope>
    <source>
        <strain evidence="14">Cfa_2016G</strain>
        <tissue evidence="14">Leaf</tissue>
    </source>
</reference>
<dbReference type="Proteomes" id="UP000327013">
    <property type="component" value="Chromosome 3"/>
</dbReference>
<evidence type="ECO:0000256" key="1">
    <source>
        <dbReference type="ARBA" id="ARBA00022527"/>
    </source>
</evidence>
<evidence type="ECO:0000256" key="8">
    <source>
        <dbReference type="ARBA" id="ARBA00023170"/>
    </source>
</evidence>
<keyword evidence="3 11" id="KW-0732">Signal</keyword>
<dbReference type="Gene3D" id="3.30.430.20">
    <property type="entry name" value="Gnk2 domain, C-X8-C-X2-C motif"/>
    <property type="match status" value="3"/>
</dbReference>
<accession>A0A5N6QXA4</accession>
<dbReference type="Pfam" id="PF01657">
    <property type="entry name" value="Stress-antifung"/>
    <property type="match status" value="3"/>
</dbReference>
<evidence type="ECO:0000256" key="3">
    <source>
        <dbReference type="ARBA" id="ARBA00022729"/>
    </source>
</evidence>
<feature type="domain" description="Gnk2-homologous" evidence="13">
    <location>
        <begin position="34"/>
        <end position="137"/>
    </location>
</feature>
<dbReference type="InterPro" id="IPR000719">
    <property type="entry name" value="Prot_kinase_dom"/>
</dbReference>
<feature type="region of interest" description="Disordered" evidence="9">
    <location>
        <begin position="715"/>
        <end position="759"/>
    </location>
</feature>
<organism evidence="14 15">
    <name type="scientific">Carpinus fangiana</name>
    <dbReference type="NCBI Taxonomy" id="176857"/>
    <lineage>
        <taxon>Eukaryota</taxon>
        <taxon>Viridiplantae</taxon>
        <taxon>Streptophyta</taxon>
        <taxon>Embryophyta</taxon>
        <taxon>Tracheophyta</taxon>
        <taxon>Spermatophyta</taxon>
        <taxon>Magnoliopsida</taxon>
        <taxon>eudicotyledons</taxon>
        <taxon>Gunneridae</taxon>
        <taxon>Pentapetalae</taxon>
        <taxon>rosids</taxon>
        <taxon>fabids</taxon>
        <taxon>Fagales</taxon>
        <taxon>Betulaceae</taxon>
        <taxon>Carpinus</taxon>
    </lineage>
</organism>
<dbReference type="InterPro" id="IPR011009">
    <property type="entry name" value="Kinase-like_dom_sf"/>
</dbReference>
<dbReference type="EMBL" id="CM017323">
    <property type="protein sequence ID" value="KAE8022177.1"/>
    <property type="molecule type" value="Genomic_DNA"/>
</dbReference>
<keyword evidence="6" id="KW-0418">Kinase</keyword>
<keyword evidence="10" id="KW-0472">Membrane</keyword>
<keyword evidence="15" id="KW-1185">Reference proteome</keyword>
<feature type="domain" description="Gnk2-homologous" evidence="13">
    <location>
        <begin position="272"/>
        <end position="374"/>
    </location>
</feature>
<keyword evidence="4" id="KW-0677">Repeat</keyword>
<dbReference type="SUPFAM" id="SSF56112">
    <property type="entry name" value="Protein kinase-like (PK-like)"/>
    <property type="match status" value="1"/>
</dbReference>